<dbReference type="RefSeq" id="WP_007060303.1">
    <property type="nucleotide sequence ID" value="NZ_ACVI01000017.1"/>
</dbReference>
<proteinExistence type="predicted"/>
<dbReference type="OrthoDB" id="9782505at2"/>
<reference evidence="2 3" key="1">
    <citation type="submission" date="2009-06" db="EMBL/GenBank/DDBJ databases">
        <title>The draft genome of Clostridium carboxidivorans P7.</title>
        <authorList>
            <consortium name="US DOE Joint Genome Institute (JGI-PGF)"/>
            <person name="Lucas S."/>
            <person name="Copeland A."/>
            <person name="Lapidus A."/>
            <person name="Glavina del Rio T."/>
            <person name="Tice H."/>
            <person name="Bruce D."/>
            <person name="Goodwin L."/>
            <person name="Pitluck S."/>
            <person name="Larimer F."/>
            <person name="Land M.L."/>
            <person name="Hauser L."/>
            <person name="Hemme C.L."/>
        </authorList>
    </citation>
    <scope>NUCLEOTIDE SEQUENCE [LARGE SCALE GENOMIC DNA]</scope>
    <source>
        <strain evidence="2 3">P7</strain>
    </source>
</reference>
<dbReference type="Proteomes" id="UP000004198">
    <property type="component" value="Unassembled WGS sequence"/>
</dbReference>
<comment type="caution">
    <text evidence="2">The sequence shown here is derived from an EMBL/GenBank/DDBJ whole genome shotgun (WGS) entry which is preliminary data.</text>
</comment>
<dbReference type="eggNOG" id="ENOG5033VRU">
    <property type="taxonomic scope" value="Bacteria"/>
</dbReference>
<dbReference type="STRING" id="536227.Ccar_11580"/>
<sequence>MELRKIEIVSDFAHFKKPFATKQQFTYTIPPISTVIGIIQNLFHEGISDFVFGFTFKYDEIFKDIQKIYKEVNFNTRKERERYNKNGVWTSDVCEIHYLVNSKLVIYTDIEDELKINECLNLGKTDCLARILSDKVVELSRRYGVGYGQWTEPNVQGNGFPERIAVETKYNGKKGYYDIYTKLVKLNDEFSYEGYNDDEMIYLWQYSKRGEISEFKQSIY</sequence>
<dbReference type="PATRIC" id="fig|536227.13.peg.2425"/>
<dbReference type="AlphaFoldDB" id="C6PRK1"/>
<evidence type="ECO:0000313" key="3">
    <source>
        <dbReference type="Proteomes" id="UP000004198"/>
    </source>
</evidence>
<dbReference type="NCBIfam" id="TIGR02593">
    <property type="entry name" value="CRISPR_cas5"/>
    <property type="match status" value="1"/>
</dbReference>
<dbReference type="KEGG" id="cck:Ccar_11580"/>
<evidence type="ECO:0000313" key="2">
    <source>
        <dbReference type="EMBL" id="EET88182.1"/>
    </source>
</evidence>
<protein>
    <submittedName>
        <fullName evidence="2">CRISPR-associated protein Cas5</fullName>
    </submittedName>
</protein>
<organism evidence="2 3">
    <name type="scientific">Clostridium carboxidivorans P7</name>
    <dbReference type="NCBI Taxonomy" id="536227"/>
    <lineage>
        <taxon>Bacteria</taxon>
        <taxon>Bacillati</taxon>
        <taxon>Bacillota</taxon>
        <taxon>Clostridia</taxon>
        <taxon>Eubacteriales</taxon>
        <taxon>Clostridiaceae</taxon>
        <taxon>Clostridium</taxon>
    </lineage>
</organism>
<keyword evidence="3" id="KW-1185">Reference proteome</keyword>
<keyword evidence="1" id="KW-0051">Antiviral defense</keyword>
<dbReference type="EMBL" id="ACVI01000017">
    <property type="protein sequence ID" value="EET88182.1"/>
    <property type="molecule type" value="Genomic_DNA"/>
</dbReference>
<dbReference type="GO" id="GO:0051607">
    <property type="term" value="P:defense response to virus"/>
    <property type="evidence" value="ECO:0007669"/>
    <property type="project" value="UniProtKB-KW"/>
</dbReference>
<dbReference type="InterPro" id="IPR013422">
    <property type="entry name" value="CRISPR-assoc_prot_Cas5_N"/>
</dbReference>
<gene>
    <name evidence="2" type="ORF">CcarbDRAFT_1418</name>
</gene>
<accession>C6PRK1</accession>
<name>C6PRK1_9CLOT</name>
<evidence type="ECO:0000256" key="1">
    <source>
        <dbReference type="ARBA" id="ARBA00023118"/>
    </source>
</evidence>